<evidence type="ECO:0000256" key="3">
    <source>
        <dbReference type="ARBA" id="ARBA00022448"/>
    </source>
</evidence>
<dbReference type="InterPro" id="IPR023271">
    <property type="entry name" value="Aquaporin-like"/>
</dbReference>
<evidence type="ECO:0000313" key="8">
    <source>
        <dbReference type="EMBL" id="SZX68227.1"/>
    </source>
</evidence>
<dbReference type="STRING" id="3088.A0A383VRT2"/>
<protein>
    <recommendedName>
        <fullName evidence="10">Aquaporin</fullName>
    </recommendedName>
</protein>
<dbReference type="InterPro" id="IPR050363">
    <property type="entry name" value="MIP/Aquaporin"/>
</dbReference>
<evidence type="ECO:0000256" key="1">
    <source>
        <dbReference type="ARBA" id="ARBA00004141"/>
    </source>
</evidence>
<organism evidence="8 9">
    <name type="scientific">Tetradesmus obliquus</name>
    <name type="common">Green alga</name>
    <name type="synonym">Acutodesmus obliquus</name>
    <dbReference type="NCBI Taxonomy" id="3088"/>
    <lineage>
        <taxon>Eukaryota</taxon>
        <taxon>Viridiplantae</taxon>
        <taxon>Chlorophyta</taxon>
        <taxon>core chlorophytes</taxon>
        <taxon>Chlorophyceae</taxon>
        <taxon>CS clade</taxon>
        <taxon>Sphaeropleales</taxon>
        <taxon>Scenedesmaceae</taxon>
        <taxon>Tetradesmus</taxon>
    </lineage>
</organism>
<dbReference type="GO" id="GO:0005886">
    <property type="term" value="C:plasma membrane"/>
    <property type="evidence" value="ECO:0007669"/>
    <property type="project" value="TreeGrafter"/>
</dbReference>
<dbReference type="PANTHER" id="PTHR43829">
    <property type="entry name" value="AQUAPORIN OR AQUAGLYCEROPORIN RELATED"/>
    <property type="match status" value="1"/>
</dbReference>
<keyword evidence="9" id="KW-1185">Reference proteome</keyword>
<evidence type="ECO:0000256" key="2">
    <source>
        <dbReference type="ARBA" id="ARBA00006175"/>
    </source>
</evidence>
<dbReference type="GO" id="GO:0015254">
    <property type="term" value="F:glycerol channel activity"/>
    <property type="evidence" value="ECO:0007669"/>
    <property type="project" value="TreeGrafter"/>
</dbReference>
<evidence type="ECO:0000256" key="5">
    <source>
        <dbReference type="ARBA" id="ARBA00022989"/>
    </source>
</evidence>
<dbReference type="EMBL" id="FNXT01000845">
    <property type="protein sequence ID" value="SZX68227.1"/>
    <property type="molecule type" value="Genomic_DNA"/>
</dbReference>
<feature type="transmembrane region" description="Helical" evidence="7">
    <location>
        <begin position="405"/>
        <end position="429"/>
    </location>
</feature>
<dbReference type="AlphaFoldDB" id="A0A383VRT2"/>
<dbReference type="GO" id="GO:0015250">
    <property type="term" value="F:water channel activity"/>
    <property type="evidence" value="ECO:0007669"/>
    <property type="project" value="TreeGrafter"/>
</dbReference>
<dbReference type="InterPro" id="IPR000425">
    <property type="entry name" value="MIP"/>
</dbReference>
<feature type="transmembrane region" description="Helical" evidence="7">
    <location>
        <begin position="364"/>
        <end position="384"/>
    </location>
</feature>
<dbReference type="SUPFAM" id="SSF81338">
    <property type="entry name" value="Aquaporin-like"/>
    <property type="match status" value="2"/>
</dbReference>
<dbReference type="PANTHER" id="PTHR43829:SF9">
    <property type="entry name" value="AQUAPORIN-9"/>
    <property type="match status" value="1"/>
</dbReference>
<comment type="similarity">
    <text evidence="2">Belongs to the MIP/aquaporin (TC 1.A.8) family.</text>
</comment>
<comment type="subcellular location">
    <subcellularLocation>
        <location evidence="1">Membrane</location>
        <topology evidence="1">Multi-pass membrane protein</topology>
    </subcellularLocation>
</comment>
<feature type="transmembrane region" description="Helical" evidence="7">
    <location>
        <begin position="7"/>
        <end position="27"/>
    </location>
</feature>
<gene>
    <name evidence="8" type="ORF">BQ4739_LOCUS8596</name>
</gene>
<feature type="transmembrane region" description="Helical" evidence="7">
    <location>
        <begin position="39"/>
        <end position="60"/>
    </location>
</feature>
<keyword evidence="3" id="KW-0813">Transport</keyword>
<sequence>MAYSLGIRCLAEFLGMMIVIYTGEAALANELLPSTKGHAMGWGWTVFTFGFAFLAPLHIFGKVSAKLNPAMCLAQWVWGNLTGVDFVCLSLAEFAGAFVGAVLHWIHFLPHYKTLPEPAALDKDDNLLRRRDVMKESALQIASYATRPDRKVTSNPLNPLRHTLYYLRSSDVIHEETPSQVLSEYYHMRDPLHRRASVTGPAGSEAHVQPLARKTIQVADLQRHLRDAHVEKVLRQRTCPKCHSGAGSSSGNFAAAAAGDDTHVHSDGGQRHVGSFGRSFSADVDRAGAGAPAGMVVELAGLQGNGGREEQSSKRDVRFADGFDSNTITAEKQRANALYQAAVVADQNAKLSIFATRPAIYSPLYNFITEVMGTVALLLLVLLIEMQARRFPEGSDVKLFYEVGIQYFLICQVIVVLIAGLGGPTAYAANPARDLGPRLAHALLPIPGKGSSEWSYAWIPGFAPLVGGVIAGVLYIAIEEMQFPGGGTKGGGGNFVG</sequence>
<dbReference type="Pfam" id="PF00230">
    <property type="entry name" value="MIP"/>
    <property type="match status" value="2"/>
</dbReference>
<reference evidence="8 9" key="1">
    <citation type="submission" date="2016-10" db="EMBL/GenBank/DDBJ databases">
        <authorList>
            <person name="Cai Z."/>
        </authorList>
    </citation>
    <scope>NUCLEOTIDE SEQUENCE [LARGE SCALE GENOMIC DNA]</scope>
</reference>
<proteinExistence type="inferred from homology"/>
<evidence type="ECO:0000256" key="4">
    <source>
        <dbReference type="ARBA" id="ARBA00022692"/>
    </source>
</evidence>
<name>A0A383VRT2_TETOB</name>
<feature type="transmembrane region" description="Helical" evidence="7">
    <location>
        <begin position="81"/>
        <end position="106"/>
    </location>
</feature>
<dbReference type="Proteomes" id="UP000256970">
    <property type="component" value="Unassembled WGS sequence"/>
</dbReference>
<keyword evidence="6 7" id="KW-0472">Membrane</keyword>
<evidence type="ECO:0000256" key="7">
    <source>
        <dbReference type="SAM" id="Phobius"/>
    </source>
</evidence>
<accession>A0A383VRT2</accession>
<keyword evidence="4 7" id="KW-0812">Transmembrane</keyword>
<dbReference type="Gene3D" id="1.20.1080.10">
    <property type="entry name" value="Glycerol uptake facilitator protein"/>
    <property type="match status" value="2"/>
</dbReference>
<keyword evidence="5 7" id="KW-1133">Transmembrane helix</keyword>
<evidence type="ECO:0008006" key="10">
    <source>
        <dbReference type="Google" id="ProtNLM"/>
    </source>
</evidence>
<evidence type="ECO:0000313" key="9">
    <source>
        <dbReference type="Proteomes" id="UP000256970"/>
    </source>
</evidence>
<feature type="transmembrane region" description="Helical" evidence="7">
    <location>
        <begin position="457"/>
        <end position="478"/>
    </location>
</feature>
<evidence type="ECO:0000256" key="6">
    <source>
        <dbReference type="ARBA" id="ARBA00023136"/>
    </source>
</evidence>